<organism evidence="1 2">
    <name type="scientific">Micromonospora purpureochromogenes</name>
    <dbReference type="NCBI Taxonomy" id="47872"/>
    <lineage>
        <taxon>Bacteria</taxon>
        <taxon>Bacillati</taxon>
        <taxon>Actinomycetota</taxon>
        <taxon>Actinomycetes</taxon>
        <taxon>Micromonosporales</taxon>
        <taxon>Micromonosporaceae</taxon>
        <taxon>Micromonospora</taxon>
    </lineage>
</organism>
<sequence length="317" mass="35599">MRVELAPEIFTAADPEPHHIAAASKLLAAFDERRHDWIVDIEIVDNIAEYLHKHHPTLAEIYFDLAQKASVKSLAWTGTAQRGGVLFVEREQLPEHASDLTRAAVVVIENIPGDKSFLQTVIHAFRAHRIQQALESRWAEFRHSGGSGSMPAVAEEEAGHFHHTVRVVAIFDSDSLTPDHEGPNRPKASDLIEKGIPAHVLLLREAENYAPNLVLANIGKRGEAELRVQHLERLVPRQRAHFDMKKGFTRPEKAEQKGFFDDLDADTRRVLHPGFGGKVLEQMFEMRHDLCAADFEAMDPDAAEDLRKLLALIESLI</sequence>
<name>A0A1C4Z773_9ACTN</name>
<dbReference type="RefSeq" id="WP_088962574.1">
    <property type="nucleotide sequence ID" value="NZ_LT607410.1"/>
</dbReference>
<gene>
    <name evidence="1" type="ORF">GA0074696_4106</name>
</gene>
<accession>A0A1C4Z773</accession>
<dbReference type="EMBL" id="LT607410">
    <property type="protein sequence ID" value="SCF28747.1"/>
    <property type="molecule type" value="Genomic_DNA"/>
</dbReference>
<proteinExistence type="predicted"/>
<dbReference type="AlphaFoldDB" id="A0A1C4Z773"/>
<evidence type="ECO:0000313" key="1">
    <source>
        <dbReference type="EMBL" id="SCF28747.1"/>
    </source>
</evidence>
<evidence type="ECO:0000313" key="2">
    <source>
        <dbReference type="Proteomes" id="UP000198228"/>
    </source>
</evidence>
<dbReference type="Proteomes" id="UP000198228">
    <property type="component" value="Chromosome I"/>
</dbReference>
<reference evidence="1 2" key="1">
    <citation type="submission" date="2016-06" db="EMBL/GenBank/DDBJ databases">
        <authorList>
            <person name="Kjaerup R.B."/>
            <person name="Dalgaard T.S."/>
            <person name="Juul-Madsen H.R."/>
        </authorList>
    </citation>
    <scope>NUCLEOTIDE SEQUENCE [LARGE SCALE GENOMIC DNA]</scope>
    <source>
        <strain evidence="1 2">DSM 43821</strain>
    </source>
</reference>
<protein>
    <submittedName>
        <fullName evidence="1">Uncharacterized protein</fullName>
    </submittedName>
</protein>